<dbReference type="EMBL" id="LVVZ01000025">
    <property type="protein sequence ID" value="OKL42906.1"/>
    <property type="molecule type" value="Genomic_DNA"/>
</dbReference>
<accession>A0A1U7JDS3</accession>
<dbReference type="Proteomes" id="UP000185783">
    <property type="component" value="Unassembled WGS sequence"/>
</dbReference>
<sequence>MWLVVQTNLGKGGAAPPVCIPPAIGSFRALNPFQSQQNVSPFHHSQAFGRCTTTWEGASKLPQDPHGNFIETNPARIGSRHRLVGGSRAGDFALPAPIDQEAIAPP</sequence>
<evidence type="ECO:0000313" key="1">
    <source>
        <dbReference type="EMBL" id="OKL42906.1"/>
    </source>
</evidence>
<protein>
    <submittedName>
        <fullName evidence="1">Uncharacterized protein</fullName>
    </submittedName>
</protein>
<keyword evidence="2" id="KW-1185">Reference proteome</keyword>
<proteinExistence type="predicted"/>
<comment type="caution">
    <text evidence="1">The sequence shown here is derived from an EMBL/GenBank/DDBJ whole genome shotgun (WGS) entry which is preliminary data.</text>
</comment>
<reference evidence="1 2" key="1">
    <citation type="submission" date="2016-03" db="EMBL/GenBank/DDBJ databases">
        <title>Genome sequence of Nesiotobacter sp. nov., a moderately halophilic alphaproteobacterium isolated from the Yellow Sea, China.</title>
        <authorList>
            <person name="Zhang G."/>
            <person name="Zhang R."/>
        </authorList>
    </citation>
    <scope>NUCLEOTIDE SEQUENCE [LARGE SCALE GENOMIC DNA]</scope>
    <source>
        <strain evidence="1 2">WB1-6</strain>
    </source>
</reference>
<dbReference type="AlphaFoldDB" id="A0A1U7JDS3"/>
<evidence type="ECO:0000313" key="2">
    <source>
        <dbReference type="Proteomes" id="UP000185783"/>
    </source>
</evidence>
<organism evidence="1 2">
    <name type="scientific">Pseudovibrio exalbescens</name>
    <dbReference type="NCBI Taxonomy" id="197461"/>
    <lineage>
        <taxon>Bacteria</taxon>
        <taxon>Pseudomonadati</taxon>
        <taxon>Pseudomonadota</taxon>
        <taxon>Alphaproteobacteria</taxon>
        <taxon>Hyphomicrobiales</taxon>
        <taxon>Stappiaceae</taxon>
        <taxon>Pseudovibrio</taxon>
    </lineage>
</organism>
<gene>
    <name evidence="1" type="ORF">A3843_16240</name>
</gene>
<name>A0A1U7JDS3_9HYPH</name>
<dbReference type="STRING" id="197461.A3843_16240"/>